<gene>
    <name evidence="2" type="ORF">AVDCRST_MAG71-726</name>
</gene>
<feature type="region of interest" description="Disordered" evidence="1">
    <location>
        <begin position="1"/>
        <end position="21"/>
    </location>
</feature>
<protein>
    <submittedName>
        <fullName evidence="2">Optional hypothetical component of the B12 transporter BtuM</fullName>
    </submittedName>
</protein>
<organism evidence="2">
    <name type="scientific">uncultured Lysobacter sp</name>
    <dbReference type="NCBI Taxonomy" id="271060"/>
    <lineage>
        <taxon>Bacteria</taxon>
        <taxon>Pseudomonadati</taxon>
        <taxon>Pseudomonadota</taxon>
        <taxon>Gammaproteobacteria</taxon>
        <taxon>Lysobacterales</taxon>
        <taxon>Lysobacteraceae</taxon>
        <taxon>Lysobacter</taxon>
        <taxon>environmental samples</taxon>
    </lineage>
</organism>
<name>A0A6J4KP37_9GAMM</name>
<dbReference type="AlphaFoldDB" id="A0A6J4KP37"/>
<proteinExistence type="predicted"/>
<evidence type="ECO:0000256" key="1">
    <source>
        <dbReference type="SAM" id="MobiDB-lite"/>
    </source>
</evidence>
<feature type="non-terminal residue" evidence="2">
    <location>
        <position position="1"/>
    </location>
</feature>
<evidence type="ECO:0000313" key="2">
    <source>
        <dbReference type="EMBL" id="CAA9310528.1"/>
    </source>
</evidence>
<feature type="non-terminal residue" evidence="2">
    <location>
        <position position="194"/>
    </location>
</feature>
<accession>A0A6J4KP37</accession>
<reference evidence="2" key="1">
    <citation type="submission" date="2020-02" db="EMBL/GenBank/DDBJ databases">
        <authorList>
            <person name="Meier V. D."/>
        </authorList>
    </citation>
    <scope>NUCLEOTIDE SEQUENCE</scope>
    <source>
        <strain evidence="2">AVDCRST_MAG71</strain>
    </source>
</reference>
<sequence length="194" mass="21009">EPYCQAQPVPRRACRPDGGDAHGPLRRVAGRVVGGVLHWRVLPVDVDAMGLPGAHGARGPHRLCGHQPKRRELLGALLRLARVLVPDSGVLLDVGRRHVAAAPQPRHRPARAVAAGGRPVCIGRAVPVRQPGQLLLVLRLGRRPDARGLVEELHRLAAVLPAHRRRVYRRRCGRPCARGAGITCAPRRTFAGLL</sequence>
<dbReference type="EMBL" id="CADCUA010000196">
    <property type="protein sequence ID" value="CAA9310528.1"/>
    <property type="molecule type" value="Genomic_DNA"/>
</dbReference>